<keyword evidence="14" id="KW-1185">Reference proteome</keyword>
<dbReference type="Proteomes" id="UP000597341">
    <property type="component" value="Unassembled WGS sequence"/>
</dbReference>
<evidence type="ECO:0000313" key="14">
    <source>
        <dbReference type="Proteomes" id="UP000597341"/>
    </source>
</evidence>
<sequence length="495" mass="53577">MTDGRRRLGVQDALWLEMDKPGNLMVVDSLFWTREPIDWEAWTAVATERLWDRFPVFRSVVVRGEDGGWWWEERSDVRFEDRQERVVLAEPGGDAELQELIASRRTVPLDRDEPLWRAVLVDNYRGGSAVLFRAHHAIADGIRMVQLTLSVFDPGPEEAAPRPAASVPVASGANSPVDAAAPGGVATLAAGAVRTSARLARSAVTNPVGAAHSTVTVTQSVLGSAASRARSALGRRPDLPPVLAGVPGDLDTVRKLTLGTRNDTARWTGSVGQLKAIAWSPPIALDDVKAVARAHAATVNDVLVTCVAQSLHDYLRRHRTVCHSVTWDVPVNLVPFDPGLPVELGNSFALVQLELPTHLDDPLRTLGVVRRRMGRIKAGHEAAVDYGVQALISRMSTRVYRFTVDLLANRAIGVLTDVPGPQVPLYVAGRRIEGMMGWAPTTADQVMSFTIYSYDGKVFVGIAADAALVPDHEQVVDGFVDAFGRLESLTAGRSG</sequence>
<evidence type="ECO:0000256" key="1">
    <source>
        <dbReference type="ARBA" id="ARBA00004771"/>
    </source>
</evidence>
<keyword evidence="6" id="KW-0808">Transferase</keyword>
<comment type="pathway">
    <text evidence="1">Glycerolipid metabolism; triacylglycerol biosynthesis.</text>
</comment>
<evidence type="ECO:0000256" key="9">
    <source>
        <dbReference type="ARBA" id="ARBA00023315"/>
    </source>
</evidence>
<dbReference type="PANTHER" id="PTHR31650">
    <property type="entry name" value="O-ACYLTRANSFERASE (WSD1-LIKE) FAMILY PROTEIN"/>
    <property type="match status" value="1"/>
</dbReference>
<evidence type="ECO:0000256" key="2">
    <source>
        <dbReference type="ARBA" id="ARBA00005189"/>
    </source>
</evidence>
<comment type="catalytic activity">
    <reaction evidence="10">
        <text>an acyl-CoA + a 1,2-diacyl-sn-glycerol = a triacyl-sn-glycerol + CoA</text>
        <dbReference type="Rhea" id="RHEA:10868"/>
        <dbReference type="ChEBI" id="CHEBI:17815"/>
        <dbReference type="ChEBI" id="CHEBI:57287"/>
        <dbReference type="ChEBI" id="CHEBI:58342"/>
        <dbReference type="ChEBI" id="CHEBI:64615"/>
        <dbReference type="EC" id="2.3.1.20"/>
    </reaction>
</comment>
<dbReference type="Pfam" id="PF03007">
    <property type="entry name" value="WS_DGAT_cat"/>
    <property type="match status" value="1"/>
</dbReference>
<name>A0ABQ3HL01_9ACTN</name>
<keyword evidence="9" id="KW-0012">Acyltransferase</keyword>
<reference evidence="14" key="1">
    <citation type="journal article" date="2019" name="Int. J. Syst. Evol. Microbiol.">
        <title>The Global Catalogue of Microorganisms (GCM) 10K type strain sequencing project: providing services to taxonomists for standard genome sequencing and annotation.</title>
        <authorList>
            <consortium name="The Broad Institute Genomics Platform"/>
            <consortium name="The Broad Institute Genome Sequencing Center for Infectious Disease"/>
            <person name="Wu L."/>
            <person name="Ma J."/>
        </authorList>
    </citation>
    <scope>NUCLEOTIDE SEQUENCE [LARGE SCALE GENOMIC DNA]</scope>
    <source>
        <strain evidence="14">CGMCC 1.12791</strain>
    </source>
</reference>
<dbReference type="EC" id="2.3.1.20" evidence="4"/>
<evidence type="ECO:0000256" key="5">
    <source>
        <dbReference type="ARBA" id="ARBA00022516"/>
    </source>
</evidence>
<dbReference type="SUPFAM" id="SSF52777">
    <property type="entry name" value="CoA-dependent acyltransferases"/>
    <property type="match status" value="1"/>
</dbReference>
<evidence type="ECO:0000256" key="3">
    <source>
        <dbReference type="ARBA" id="ARBA00009587"/>
    </source>
</evidence>
<comment type="caution">
    <text evidence="13">The sequence shown here is derived from an EMBL/GenBank/DDBJ whole genome shotgun (WGS) entry which is preliminary data.</text>
</comment>
<feature type="domain" description="O-acyltransferase WSD1-like N-terminal" evidence="11">
    <location>
        <begin position="10"/>
        <end position="236"/>
    </location>
</feature>
<evidence type="ECO:0000313" key="13">
    <source>
        <dbReference type="EMBL" id="GHE18353.1"/>
    </source>
</evidence>
<gene>
    <name evidence="13" type="ORF">GCM10011376_29630</name>
</gene>
<dbReference type="InterPro" id="IPR004255">
    <property type="entry name" value="O-acyltransferase_WSD1_N"/>
</dbReference>
<dbReference type="Gene3D" id="3.30.559.10">
    <property type="entry name" value="Chloramphenicol acetyltransferase-like domain"/>
    <property type="match status" value="1"/>
</dbReference>
<feature type="domain" description="O-acyltransferase WSD1 C-terminal" evidence="12">
    <location>
        <begin position="345"/>
        <end position="486"/>
    </location>
</feature>
<comment type="similarity">
    <text evidence="3">Belongs to the long-chain O-acyltransferase family.</text>
</comment>
<keyword evidence="7" id="KW-0319">Glycerol metabolism</keyword>
<dbReference type="Pfam" id="PF06974">
    <property type="entry name" value="WS_DGAT_C"/>
    <property type="match status" value="1"/>
</dbReference>
<evidence type="ECO:0000256" key="10">
    <source>
        <dbReference type="ARBA" id="ARBA00048109"/>
    </source>
</evidence>
<dbReference type="InterPro" id="IPR045034">
    <property type="entry name" value="O-acyltransferase_WSD1-like"/>
</dbReference>
<keyword evidence="5" id="KW-0444">Lipid biosynthesis</keyword>
<evidence type="ECO:0000256" key="7">
    <source>
        <dbReference type="ARBA" id="ARBA00022798"/>
    </source>
</evidence>
<evidence type="ECO:0000259" key="11">
    <source>
        <dbReference type="Pfam" id="PF03007"/>
    </source>
</evidence>
<comment type="pathway">
    <text evidence="2">Lipid metabolism.</text>
</comment>
<proteinExistence type="inferred from homology"/>
<evidence type="ECO:0000259" key="12">
    <source>
        <dbReference type="Pfam" id="PF06974"/>
    </source>
</evidence>
<organism evidence="13 14">
    <name type="scientific">Nocardioides flavus</name>
    <name type="common">ex Wang et al. 2016</name>
    <dbReference type="NCBI Taxonomy" id="2058780"/>
    <lineage>
        <taxon>Bacteria</taxon>
        <taxon>Bacillati</taxon>
        <taxon>Actinomycetota</taxon>
        <taxon>Actinomycetes</taxon>
        <taxon>Propionibacteriales</taxon>
        <taxon>Nocardioidaceae</taxon>
        <taxon>Nocardioides</taxon>
    </lineage>
</organism>
<dbReference type="InterPro" id="IPR009721">
    <property type="entry name" value="O-acyltransferase_WSD1_C"/>
</dbReference>
<protein>
    <recommendedName>
        <fullName evidence="4">diacylglycerol O-acyltransferase</fullName>
        <ecNumber evidence="4">2.3.1.20</ecNumber>
    </recommendedName>
</protein>
<accession>A0ABQ3HL01</accession>
<dbReference type="InterPro" id="IPR023213">
    <property type="entry name" value="CAT-like_dom_sf"/>
</dbReference>
<evidence type="ECO:0000256" key="6">
    <source>
        <dbReference type="ARBA" id="ARBA00022679"/>
    </source>
</evidence>
<dbReference type="EMBL" id="BNAD01000009">
    <property type="protein sequence ID" value="GHE18353.1"/>
    <property type="molecule type" value="Genomic_DNA"/>
</dbReference>
<evidence type="ECO:0000256" key="4">
    <source>
        <dbReference type="ARBA" id="ARBA00013244"/>
    </source>
</evidence>
<keyword evidence="8" id="KW-0443">Lipid metabolism</keyword>
<evidence type="ECO:0000256" key="8">
    <source>
        <dbReference type="ARBA" id="ARBA00023098"/>
    </source>
</evidence>
<dbReference type="PANTHER" id="PTHR31650:SF1">
    <property type="entry name" value="WAX ESTER SYNTHASE_DIACYLGLYCEROL ACYLTRANSFERASE 4-RELATED"/>
    <property type="match status" value="1"/>
</dbReference>